<dbReference type="Proteomes" id="UP000734854">
    <property type="component" value="Unassembled WGS sequence"/>
</dbReference>
<keyword evidence="3" id="KW-1185">Reference proteome</keyword>
<evidence type="ECO:0000313" key="3">
    <source>
        <dbReference type="Proteomes" id="UP000734854"/>
    </source>
</evidence>
<feature type="region of interest" description="Disordered" evidence="1">
    <location>
        <begin position="352"/>
        <end position="381"/>
    </location>
</feature>
<evidence type="ECO:0000256" key="1">
    <source>
        <dbReference type="SAM" id="MobiDB-lite"/>
    </source>
</evidence>
<comment type="caution">
    <text evidence="2">The sequence shown here is derived from an EMBL/GenBank/DDBJ whole genome shotgun (WGS) entry which is preliminary data.</text>
</comment>
<dbReference type="AlphaFoldDB" id="A0A8J5GCU8"/>
<protein>
    <submittedName>
        <fullName evidence="2">Uncharacterized protein</fullName>
    </submittedName>
</protein>
<organism evidence="2 3">
    <name type="scientific">Zingiber officinale</name>
    <name type="common">Ginger</name>
    <name type="synonym">Amomum zingiber</name>
    <dbReference type="NCBI Taxonomy" id="94328"/>
    <lineage>
        <taxon>Eukaryota</taxon>
        <taxon>Viridiplantae</taxon>
        <taxon>Streptophyta</taxon>
        <taxon>Embryophyta</taxon>
        <taxon>Tracheophyta</taxon>
        <taxon>Spermatophyta</taxon>
        <taxon>Magnoliopsida</taxon>
        <taxon>Liliopsida</taxon>
        <taxon>Zingiberales</taxon>
        <taxon>Zingiberaceae</taxon>
        <taxon>Zingiber</taxon>
    </lineage>
</organism>
<proteinExistence type="predicted"/>
<evidence type="ECO:0000313" key="2">
    <source>
        <dbReference type="EMBL" id="KAG6503341.1"/>
    </source>
</evidence>
<feature type="compositionally biased region" description="Low complexity" evidence="1">
    <location>
        <begin position="369"/>
        <end position="381"/>
    </location>
</feature>
<dbReference type="PANTHER" id="PTHR33167:SF26">
    <property type="entry name" value="EXPRESSED PROTEIN"/>
    <property type="match status" value="1"/>
</dbReference>
<sequence>MIGAFGAAWGAGAEASSVAISSLTTGAFPCSTPVRALGAITGSLRSCGSGTKVEAGRDVGVAVWASNTRSGPIGLQITSCQASRSLLSRASRSLLGHASKSLLGQASISILGQASKSLLGLQITSRLGPKSLLGQTSISLLGQASRSLLGRASGLLLGQTSESPPVHEAKESDLAEAHSNILVKLHVQNLCILPLSWQIWALRSCKLKVKKQGEFTSNFLKVANFLLKKFKKSRGKARDMKLYDRECMKIAMLKQEEIFRYQVHELHRLYNIQKLLMREMKKADMKRQRYKPTDGERDEKGTDSKCDDYCDWRQQPRHLLDLALSAEKYIERHKGEVMLTMKESNDLELKLATGSNKTPSKKNDTRFTSDSGSSFSSSSNDSEFKKQLFTRLRNERKGGCDIQKQMRKEEIKQPHWLFPCSKQDMLVSFGL</sequence>
<gene>
    <name evidence="2" type="ORF">ZIOFF_035653</name>
</gene>
<name>A0A8J5GCU8_ZINOF</name>
<dbReference type="EMBL" id="JACMSC010000010">
    <property type="protein sequence ID" value="KAG6503341.1"/>
    <property type="molecule type" value="Genomic_DNA"/>
</dbReference>
<reference evidence="2 3" key="1">
    <citation type="submission" date="2020-08" db="EMBL/GenBank/DDBJ databases">
        <title>Plant Genome Project.</title>
        <authorList>
            <person name="Zhang R.-G."/>
        </authorList>
    </citation>
    <scope>NUCLEOTIDE SEQUENCE [LARGE SCALE GENOMIC DNA]</scope>
    <source>
        <tissue evidence="2">Rhizome</tissue>
    </source>
</reference>
<dbReference type="PANTHER" id="PTHR33167">
    <property type="entry name" value="TRANSCRIPTION FACTOR, PUTATIVE (DUF863)-RELATED"/>
    <property type="match status" value="1"/>
</dbReference>
<accession>A0A8J5GCU8</accession>